<reference evidence="2" key="1">
    <citation type="submission" date="2016-10" db="EMBL/GenBank/DDBJ databases">
        <authorList>
            <person name="Varghese N."/>
            <person name="Submissions S."/>
        </authorList>
    </citation>
    <scope>NUCLEOTIDE SEQUENCE [LARGE SCALE GENOMIC DNA]</scope>
    <source>
        <strain evidence="2">DSM 45245</strain>
    </source>
</reference>
<sequence length="49" mass="5253">MSYPPLPSVVSELAVHGEFHLAADTGRSDSPGSQIMSSIWWDAAVKQVP</sequence>
<gene>
    <name evidence="1" type="ORF">SAMN05444365_1011187</name>
</gene>
<protein>
    <submittedName>
        <fullName evidence="1">Uncharacterized protein</fullName>
    </submittedName>
</protein>
<evidence type="ECO:0000313" key="1">
    <source>
        <dbReference type="EMBL" id="SDY24679.1"/>
    </source>
</evidence>
<accession>A0A1H3IBN8</accession>
<keyword evidence="2" id="KW-1185">Reference proteome</keyword>
<dbReference type="AlphaFoldDB" id="A0A1H3IBN8"/>
<dbReference type="EMBL" id="FNPH01000001">
    <property type="protein sequence ID" value="SDY24679.1"/>
    <property type="molecule type" value="Genomic_DNA"/>
</dbReference>
<dbReference type="STRING" id="405436.SAMN05444365_1011187"/>
<dbReference type="Proteomes" id="UP000242415">
    <property type="component" value="Unassembled WGS sequence"/>
</dbReference>
<evidence type="ECO:0000313" key="2">
    <source>
        <dbReference type="Proteomes" id="UP000242415"/>
    </source>
</evidence>
<name>A0A1H3IBN8_9ACTN</name>
<organism evidence="1 2">
    <name type="scientific">Micromonospora pattaloongensis</name>
    <dbReference type="NCBI Taxonomy" id="405436"/>
    <lineage>
        <taxon>Bacteria</taxon>
        <taxon>Bacillati</taxon>
        <taxon>Actinomycetota</taxon>
        <taxon>Actinomycetes</taxon>
        <taxon>Micromonosporales</taxon>
        <taxon>Micromonosporaceae</taxon>
        <taxon>Micromonospora</taxon>
    </lineage>
</organism>
<proteinExistence type="predicted"/>